<feature type="region of interest" description="Disordered" evidence="1">
    <location>
        <begin position="96"/>
        <end position="115"/>
    </location>
</feature>
<feature type="region of interest" description="Disordered" evidence="1">
    <location>
        <begin position="130"/>
        <end position="197"/>
    </location>
</feature>
<dbReference type="EMBL" id="HG529673">
    <property type="protein sequence ID" value="CDI56048.1"/>
    <property type="molecule type" value="Genomic_DNA"/>
</dbReference>
<name>A0A077R9G2_9BASI</name>
<proteinExistence type="predicted"/>
<feature type="compositionally biased region" description="Low complexity" evidence="1">
    <location>
        <begin position="402"/>
        <end position="413"/>
    </location>
</feature>
<organism evidence="2">
    <name type="scientific">Melanopsichium pennsylvanicum 4</name>
    <dbReference type="NCBI Taxonomy" id="1398559"/>
    <lineage>
        <taxon>Eukaryota</taxon>
        <taxon>Fungi</taxon>
        <taxon>Dikarya</taxon>
        <taxon>Basidiomycota</taxon>
        <taxon>Ustilaginomycotina</taxon>
        <taxon>Ustilaginomycetes</taxon>
        <taxon>Ustilaginales</taxon>
        <taxon>Ustilaginaceae</taxon>
        <taxon>Melanopsichium</taxon>
    </lineage>
</organism>
<reference evidence="2" key="1">
    <citation type="journal article" date="2014" name="Genome Biol. Evol.">
        <title>Gene Loss Rather Than Gene Gain Is Associated with a Host Jump from Monocots to Dicots in the Smut Fungus Melanopsichium pennsylvanicum.</title>
        <authorList>
            <person name="Sharma R."/>
            <person name="Mishra B."/>
            <person name="Runge F."/>
            <person name="Thines M."/>
        </authorList>
    </citation>
    <scope>NUCLEOTIDE SEQUENCE</scope>
    <source>
        <strain evidence="2">4</strain>
    </source>
</reference>
<feature type="compositionally biased region" description="Basic and acidic residues" evidence="1">
    <location>
        <begin position="105"/>
        <end position="115"/>
    </location>
</feature>
<feature type="region of interest" description="Disordered" evidence="1">
    <location>
        <begin position="341"/>
        <end position="450"/>
    </location>
</feature>
<dbReference type="AlphaFoldDB" id="A0A077R9G2"/>
<evidence type="ECO:0000256" key="1">
    <source>
        <dbReference type="SAM" id="MobiDB-lite"/>
    </source>
</evidence>
<sequence length="450" mass="48440">MVHPLFITAAATAGIGAAVAFEVAVFRPWRDENWPNGFGRGVRDELLKLRREVEEAVTEIQDGFRTLRDDRLSTNRRANRLGRLSDDELDAFRRGVGEEASSESAQHEFEMHERQASAYRDRLRASMTENMLSGQDGHGQRLRRRRRPAGSGRGDGEASDMTRAVNVPVMDGQTPSSPELPHHSLGDASPSIGDAASLPPVSRFNSISRAANVNASEPSSDETAKSDVDIIVARNDLLGLDFGPKEVPNSACAPSDQRSETTNAADPFTTIVNGTASSWHAVFSNRSAEALNAATTAAARDSFHVCSSSNEDPMDESHVVLDTNGLSQTLSDQQESFHDLDADAHSTSSASDSPYQSNRALQPPSQNAPSTGTSSERPESEPDLEVLSDTTLSEDRWSHLQGPGSPTISSGGSEVDGMGRRIEVISDGEESWAELSDVGSNVGETRVRSI</sequence>
<feature type="compositionally biased region" description="Polar residues" evidence="1">
    <location>
        <begin position="354"/>
        <end position="375"/>
    </location>
</feature>
<protein>
    <submittedName>
        <fullName evidence="2">Uncharacterized protein</fullName>
    </submittedName>
</protein>
<accession>A0A077R9G2</accession>
<evidence type="ECO:0000313" key="2">
    <source>
        <dbReference type="EMBL" id="CDI56048.1"/>
    </source>
</evidence>